<dbReference type="EMBL" id="CP089982">
    <property type="protein sequence ID" value="WXA97151.1"/>
    <property type="molecule type" value="Genomic_DNA"/>
</dbReference>
<protein>
    <submittedName>
        <fullName evidence="3">VWA domain-containing protein</fullName>
    </submittedName>
</protein>
<evidence type="ECO:0000313" key="3">
    <source>
        <dbReference type="EMBL" id="WXA97151.1"/>
    </source>
</evidence>
<proteinExistence type="predicted"/>
<evidence type="ECO:0000259" key="2">
    <source>
        <dbReference type="PROSITE" id="PS50234"/>
    </source>
</evidence>
<feature type="region of interest" description="Disordered" evidence="1">
    <location>
        <begin position="288"/>
        <end position="375"/>
    </location>
</feature>
<feature type="domain" description="VWFA" evidence="2">
    <location>
        <begin position="60"/>
        <end position="242"/>
    </location>
</feature>
<evidence type="ECO:0000313" key="4">
    <source>
        <dbReference type="Proteomes" id="UP001379533"/>
    </source>
</evidence>
<dbReference type="CDD" id="cd00198">
    <property type="entry name" value="vWFA"/>
    <property type="match status" value="1"/>
</dbReference>
<reference evidence="3 4" key="1">
    <citation type="submission" date="2021-12" db="EMBL/GenBank/DDBJ databases">
        <title>Discovery of the Pendulisporaceae a myxobacterial family with distinct sporulation behavior and unique specialized metabolism.</title>
        <authorList>
            <person name="Garcia R."/>
            <person name="Popoff A."/>
            <person name="Bader C.D."/>
            <person name="Loehr J."/>
            <person name="Walesch S."/>
            <person name="Walt C."/>
            <person name="Boldt J."/>
            <person name="Bunk B."/>
            <person name="Haeckl F.J.F.P.J."/>
            <person name="Gunesch A.P."/>
            <person name="Birkelbach J."/>
            <person name="Nuebel U."/>
            <person name="Pietschmann T."/>
            <person name="Bach T."/>
            <person name="Mueller R."/>
        </authorList>
    </citation>
    <scope>NUCLEOTIDE SEQUENCE [LARGE SCALE GENOMIC DNA]</scope>
    <source>
        <strain evidence="3 4">MSr12523</strain>
    </source>
</reference>
<evidence type="ECO:0000256" key="1">
    <source>
        <dbReference type="SAM" id="MobiDB-lite"/>
    </source>
</evidence>
<sequence>MKSTQNRPSNVAVYFKVQAGGEPVGGLTADQFRIYEDGSLVSEGESKQTILNPEVAASHYTLLLMDMSGSVTSDPEAVKTLVDAATAFTDRVEKSHKVAVYTFDGSPEIHAVAPFGSPGGAKGAIRGLLSYKPQDPSTNLNGAVVKGLTELDRALAHAEHPMKFGTLVVFSDGTDRAGRVTKDDMRKAIKDRKYEVFAIGLGKEMQESELKDIGRSGTSRTDNKQEVVKSFDDIAQRIEASTKSYYLLSYCSPSRAGKHEVKIHVQAKNEKGERSGSLVSEFDASGFTHGCDPNTPPSFDVSKGDALAPKKEDAEKSSSAGGEKGEVKAGARATVKPSQGGSVRLPPPPSSSTTSSQSGSQSGSQPAKQPQDFNP</sequence>
<dbReference type="Pfam" id="PF00092">
    <property type="entry name" value="VWA"/>
    <property type="match status" value="1"/>
</dbReference>
<accession>A0ABZ2KEZ1</accession>
<dbReference type="Proteomes" id="UP001379533">
    <property type="component" value="Chromosome"/>
</dbReference>
<organism evidence="3 4">
    <name type="scientific">Pendulispora brunnea</name>
    <dbReference type="NCBI Taxonomy" id="2905690"/>
    <lineage>
        <taxon>Bacteria</taxon>
        <taxon>Pseudomonadati</taxon>
        <taxon>Myxococcota</taxon>
        <taxon>Myxococcia</taxon>
        <taxon>Myxococcales</taxon>
        <taxon>Sorangiineae</taxon>
        <taxon>Pendulisporaceae</taxon>
        <taxon>Pendulispora</taxon>
    </lineage>
</organism>
<dbReference type="PROSITE" id="PS50234">
    <property type="entry name" value="VWFA"/>
    <property type="match status" value="1"/>
</dbReference>
<gene>
    <name evidence="3" type="ORF">LZC95_09920</name>
</gene>
<keyword evidence="4" id="KW-1185">Reference proteome</keyword>
<dbReference type="Gene3D" id="3.40.50.410">
    <property type="entry name" value="von Willebrand factor, type A domain"/>
    <property type="match status" value="1"/>
</dbReference>
<dbReference type="RefSeq" id="WP_394847766.1">
    <property type="nucleotide sequence ID" value="NZ_CP089982.1"/>
</dbReference>
<dbReference type="SMART" id="SM00327">
    <property type="entry name" value="VWA"/>
    <property type="match status" value="1"/>
</dbReference>
<name>A0ABZ2KEZ1_9BACT</name>
<feature type="compositionally biased region" description="Low complexity" evidence="1">
    <location>
        <begin position="351"/>
        <end position="366"/>
    </location>
</feature>
<dbReference type="InterPro" id="IPR036465">
    <property type="entry name" value="vWFA_dom_sf"/>
</dbReference>
<dbReference type="InterPro" id="IPR002035">
    <property type="entry name" value="VWF_A"/>
</dbReference>
<dbReference type="SUPFAM" id="SSF53300">
    <property type="entry name" value="vWA-like"/>
    <property type="match status" value="1"/>
</dbReference>